<dbReference type="AlphaFoldDB" id="A0A6A8D7B8"/>
<name>A0A6A8D7B8_9BACI</name>
<evidence type="ECO:0000313" key="2">
    <source>
        <dbReference type="Proteomes" id="UP000799092"/>
    </source>
</evidence>
<protein>
    <recommendedName>
        <fullName evidence="3">DUF4340 domain-containing protein</fullName>
    </recommendedName>
</protein>
<accession>A0A6A8D7B8</accession>
<dbReference type="RefSeq" id="WP_153735281.1">
    <property type="nucleotide sequence ID" value="NZ_WJNG01000002.1"/>
</dbReference>
<dbReference type="EMBL" id="WJNG01000002">
    <property type="protein sequence ID" value="MRH41645.1"/>
    <property type="molecule type" value="Genomic_DNA"/>
</dbReference>
<reference evidence="1" key="1">
    <citation type="submission" date="2019-11" db="EMBL/GenBank/DDBJ databases">
        <authorList>
            <person name="Li J."/>
        </authorList>
    </citation>
    <scope>NUCLEOTIDE SEQUENCE</scope>
    <source>
        <strain evidence="1">B6B</strain>
    </source>
</reference>
<evidence type="ECO:0000313" key="1">
    <source>
        <dbReference type="EMBL" id="MRH41645.1"/>
    </source>
</evidence>
<dbReference type="OrthoDB" id="2608210at2"/>
<evidence type="ECO:0008006" key="3">
    <source>
        <dbReference type="Google" id="ProtNLM"/>
    </source>
</evidence>
<proteinExistence type="predicted"/>
<keyword evidence="2" id="KW-1185">Reference proteome</keyword>
<gene>
    <name evidence="1" type="ORF">GH741_03030</name>
</gene>
<sequence length="160" mass="18756">MNKWIIVGLLLLVTLGTGWYYISQNYFFNPITFEKDNVTYLDWSFYQNPLQIDYMVRNENHKWETTSIREKEEIHYVFNKLKEANPLFNKDLEFDQNETKIKILIRHMKSESKGSVLLGAEGTTEILFLHPTNPENPGAVEITGQLKELINKRISQGTLD</sequence>
<dbReference type="Proteomes" id="UP000799092">
    <property type="component" value="Unassembled WGS sequence"/>
</dbReference>
<comment type="caution">
    <text evidence="1">The sequence shown here is derived from an EMBL/GenBank/DDBJ whole genome shotgun (WGS) entry which is preliminary data.</text>
</comment>
<organism evidence="1 2">
    <name type="scientific">Aquibacillus halophilus</name>
    <dbReference type="NCBI Taxonomy" id="930132"/>
    <lineage>
        <taxon>Bacteria</taxon>
        <taxon>Bacillati</taxon>
        <taxon>Bacillota</taxon>
        <taxon>Bacilli</taxon>
        <taxon>Bacillales</taxon>
        <taxon>Bacillaceae</taxon>
        <taxon>Aquibacillus</taxon>
    </lineage>
</organism>